<reference evidence="1 2" key="1">
    <citation type="journal article" date="2021" name="MBio">
        <title>A New Model Trypanosomatid, Novymonas esmeraldas: Genomic Perception of Its 'Candidatus Pandoraea novymonadis' Endosymbiont.</title>
        <authorList>
            <person name="Zakharova A."/>
            <person name="Saura A."/>
            <person name="Butenko A."/>
            <person name="Podesvova L."/>
            <person name="Warmusova S."/>
            <person name="Kostygov A.Y."/>
            <person name="Nenarokova A."/>
            <person name="Lukes J."/>
            <person name="Opperdoes F.R."/>
            <person name="Yurchenko V."/>
        </authorList>
    </citation>
    <scope>NUCLEOTIDE SEQUENCE [LARGE SCALE GENOMIC DNA]</scope>
    <source>
        <strain evidence="1 2">E262AT.01</strain>
    </source>
</reference>
<comment type="caution">
    <text evidence="1">The sequence shown here is derived from an EMBL/GenBank/DDBJ whole genome shotgun (WGS) entry which is preliminary data.</text>
</comment>
<sequence length="115" mass="13194">MSSFLEKLHVQKALSTTIGAVQSVWGWTQERLWPIYSSAVFLSVFYMIAVASEKQTLADHYYGSGEGKFDERKEELVRDAKTLFNEEVSVAVKEHVWLLPQEAFRREHNSRLGTA</sequence>
<proteinExistence type="predicted"/>
<protein>
    <submittedName>
        <fullName evidence="1">Archaic Translocase of outer membrane 14 kDa subunit</fullName>
    </submittedName>
</protein>
<dbReference type="EMBL" id="JAECZO010000032">
    <property type="protein sequence ID" value="KAK7194172.1"/>
    <property type="molecule type" value="Genomic_DNA"/>
</dbReference>
<organism evidence="1 2">
    <name type="scientific">Novymonas esmeraldas</name>
    <dbReference type="NCBI Taxonomy" id="1808958"/>
    <lineage>
        <taxon>Eukaryota</taxon>
        <taxon>Discoba</taxon>
        <taxon>Euglenozoa</taxon>
        <taxon>Kinetoplastea</taxon>
        <taxon>Metakinetoplastina</taxon>
        <taxon>Trypanosomatida</taxon>
        <taxon>Trypanosomatidae</taxon>
        <taxon>Novymonas</taxon>
    </lineage>
</organism>
<keyword evidence="2" id="KW-1185">Reference proteome</keyword>
<dbReference type="AlphaFoldDB" id="A0AAW0ELM5"/>
<accession>A0AAW0ELM5</accession>
<dbReference type="Proteomes" id="UP001430356">
    <property type="component" value="Unassembled WGS sequence"/>
</dbReference>
<evidence type="ECO:0000313" key="1">
    <source>
        <dbReference type="EMBL" id="KAK7194172.1"/>
    </source>
</evidence>
<gene>
    <name evidence="1" type="ORF">NESM_000331000</name>
</gene>
<name>A0AAW0ELM5_9TRYP</name>
<evidence type="ECO:0000313" key="2">
    <source>
        <dbReference type="Proteomes" id="UP001430356"/>
    </source>
</evidence>